<feature type="transmembrane region" description="Helical" evidence="1">
    <location>
        <begin position="12"/>
        <end position="31"/>
    </location>
</feature>
<dbReference type="Proteomes" id="UP001595993">
    <property type="component" value="Unassembled WGS sequence"/>
</dbReference>
<organism evidence="2 3">
    <name type="scientific">Streptomyces maoxianensis</name>
    <dbReference type="NCBI Taxonomy" id="1459942"/>
    <lineage>
        <taxon>Bacteria</taxon>
        <taxon>Bacillati</taxon>
        <taxon>Actinomycetota</taxon>
        <taxon>Actinomycetes</taxon>
        <taxon>Kitasatosporales</taxon>
        <taxon>Streptomycetaceae</taxon>
        <taxon>Streptomyces</taxon>
    </lineage>
</organism>
<reference evidence="3" key="1">
    <citation type="journal article" date="2019" name="Int. J. Syst. Evol. Microbiol.">
        <title>The Global Catalogue of Microorganisms (GCM) 10K type strain sequencing project: providing services to taxonomists for standard genome sequencing and annotation.</title>
        <authorList>
            <consortium name="The Broad Institute Genomics Platform"/>
            <consortium name="The Broad Institute Genome Sequencing Center for Infectious Disease"/>
            <person name="Wu L."/>
            <person name="Ma J."/>
        </authorList>
    </citation>
    <scope>NUCLEOTIDE SEQUENCE [LARGE SCALE GENOMIC DNA]</scope>
    <source>
        <strain evidence="3">CGMCC 4.7139</strain>
    </source>
</reference>
<evidence type="ECO:0000313" key="2">
    <source>
        <dbReference type="EMBL" id="MFC4609755.1"/>
    </source>
</evidence>
<protein>
    <submittedName>
        <fullName evidence="2">Uncharacterized protein</fullName>
    </submittedName>
</protein>
<keyword evidence="3" id="KW-1185">Reference proteome</keyword>
<keyword evidence="1" id="KW-1133">Transmembrane helix</keyword>
<proteinExistence type="predicted"/>
<gene>
    <name evidence="2" type="ORF">ACFO9E_18320</name>
</gene>
<keyword evidence="1" id="KW-0812">Transmembrane</keyword>
<comment type="caution">
    <text evidence="2">The sequence shown here is derived from an EMBL/GenBank/DDBJ whole genome shotgun (WGS) entry which is preliminary data.</text>
</comment>
<dbReference type="EMBL" id="JBHSFE010000014">
    <property type="protein sequence ID" value="MFC4609755.1"/>
    <property type="molecule type" value="Genomic_DNA"/>
</dbReference>
<name>A0ABV9G9G9_9ACTN</name>
<accession>A0ABV9G9G9</accession>
<sequence>MQMDVDGWVLPALAAIAGVVVIFVALTQAGIKMLEALGRLWKAWKEFRSEE</sequence>
<evidence type="ECO:0000313" key="3">
    <source>
        <dbReference type="Proteomes" id="UP001595993"/>
    </source>
</evidence>
<dbReference type="RefSeq" id="WP_381196921.1">
    <property type="nucleotide sequence ID" value="NZ_JBHSFE010000014.1"/>
</dbReference>
<keyword evidence="1" id="KW-0472">Membrane</keyword>
<evidence type="ECO:0000256" key="1">
    <source>
        <dbReference type="SAM" id="Phobius"/>
    </source>
</evidence>